<evidence type="ECO:0000313" key="3">
    <source>
        <dbReference type="Proteomes" id="UP000297635"/>
    </source>
</evidence>
<keyword evidence="3" id="KW-1185">Reference proteome</keyword>
<proteinExistence type="predicted"/>
<protein>
    <submittedName>
        <fullName evidence="2">Ig domain-containing protein</fullName>
    </submittedName>
</protein>
<reference evidence="2 3" key="1">
    <citation type="submission" date="2019-02" db="EMBL/GenBank/DDBJ databases">
        <title>Isolation and identification of novel species under the genus Muribaculum.</title>
        <authorList>
            <person name="Miyake S."/>
            <person name="Ding Y."/>
            <person name="Low A."/>
            <person name="Soh M."/>
            <person name="Seedorf H."/>
        </authorList>
    </citation>
    <scope>NUCLEOTIDE SEQUENCE [LARGE SCALE GENOMIC DNA]</scope>
    <source>
        <strain evidence="2 3">TLL-A3</strain>
    </source>
</reference>
<dbReference type="InterPro" id="IPR003343">
    <property type="entry name" value="Big_2"/>
</dbReference>
<name>A0A4Z0V0K1_9BACT</name>
<organism evidence="2 3">
    <name type="scientific">Duncaniella freteri</name>
    <dbReference type="NCBI Taxonomy" id="2530391"/>
    <lineage>
        <taxon>Bacteria</taxon>
        <taxon>Pseudomonadati</taxon>
        <taxon>Bacteroidota</taxon>
        <taxon>Bacteroidia</taxon>
        <taxon>Bacteroidales</taxon>
        <taxon>Muribaculaceae</taxon>
        <taxon>Duncaniella</taxon>
    </lineage>
</organism>
<dbReference type="Pfam" id="PF02368">
    <property type="entry name" value="Big_2"/>
    <property type="match status" value="1"/>
</dbReference>
<accession>A0A4Z0V0K1</accession>
<evidence type="ECO:0000313" key="2">
    <source>
        <dbReference type="EMBL" id="TGG36632.1"/>
    </source>
</evidence>
<evidence type="ECO:0000259" key="1">
    <source>
        <dbReference type="SMART" id="SM00635"/>
    </source>
</evidence>
<dbReference type="EMBL" id="SJSA01000002">
    <property type="protein sequence ID" value="TGG36632.1"/>
    <property type="molecule type" value="Genomic_DNA"/>
</dbReference>
<dbReference type="InterPro" id="IPR008964">
    <property type="entry name" value="Invasin/intimin_cell_adhesion"/>
</dbReference>
<dbReference type="AlphaFoldDB" id="A0A4Z0V0K1"/>
<feature type="domain" description="BIG2" evidence="1">
    <location>
        <begin position="41"/>
        <end position="117"/>
    </location>
</feature>
<dbReference type="Proteomes" id="UP000297635">
    <property type="component" value="Unassembled WGS sequence"/>
</dbReference>
<gene>
    <name evidence="2" type="ORF">EZ315_12400</name>
</gene>
<dbReference type="Gene3D" id="2.60.40.1080">
    <property type="match status" value="1"/>
</dbReference>
<comment type="caution">
    <text evidence="2">The sequence shown here is derived from an EMBL/GenBank/DDBJ whole genome shotgun (WGS) entry which is preliminary data.</text>
</comment>
<dbReference type="SUPFAM" id="SSF49373">
    <property type="entry name" value="Invasin/intimin cell-adhesion fragments"/>
    <property type="match status" value="1"/>
</dbReference>
<dbReference type="SMART" id="SM00635">
    <property type="entry name" value="BID_2"/>
    <property type="match status" value="1"/>
</dbReference>
<sequence length="233" mass="25042">MATVTDEGIITAVSIGSVTIKAVVPGTDISDKCEITVNPKAVTGIECQSNASVLLGETVKIKASVKPIDASNTSIVWTSLNPEIANVDSSGNVKGVALGTAIIVAKTIDGEFEGSCSVEVFGIDQCIKIFSSQGTEGSTSSGFYSYLRLNINTNSTQKIYINSILLVDENNYLKFGETPNISCIEYTNKYVTVNHGNSHGNTFMADGWKFIIDYTWNGKNYQYTHTHKGGILM</sequence>